<evidence type="ECO:0000313" key="2">
    <source>
        <dbReference type="EMBL" id="MDR6839871.1"/>
    </source>
</evidence>
<dbReference type="Gene3D" id="3.30.530.20">
    <property type="match status" value="1"/>
</dbReference>
<proteinExistence type="predicted"/>
<evidence type="ECO:0000256" key="1">
    <source>
        <dbReference type="SAM" id="Phobius"/>
    </source>
</evidence>
<dbReference type="InterPro" id="IPR019587">
    <property type="entry name" value="Polyketide_cyclase/dehydratase"/>
</dbReference>
<keyword evidence="1" id="KW-1133">Transmembrane helix</keyword>
<keyword evidence="1" id="KW-0472">Membrane</keyword>
<evidence type="ECO:0000313" key="3">
    <source>
        <dbReference type="Proteomes" id="UP001254759"/>
    </source>
</evidence>
<protein>
    <submittedName>
        <fullName evidence="2">Uncharacterized protein YndB with AHSA1/START domain</fullName>
    </submittedName>
</protein>
<dbReference type="SUPFAM" id="SSF55961">
    <property type="entry name" value="Bet v1-like"/>
    <property type="match status" value="1"/>
</dbReference>
<name>A0ABU1RM67_9GAMM</name>
<dbReference type="EMBL" id="JAVDTT010000001">
    <property type="protein sequence ID" value="MDR6839871.1"/>
    <property type="molecule type" value="Genomic_DNA"/>
</dbReference>
<dbReference type="RefSeq" id="WP_310089680.1">
    <property type="nucleotide sequence ID" value="NZ_JAVDTT010000001.1"/>
</dbReference>
<dbReference type="Pfam" id="PF10604">
    <property type="entry name" value="Polyketide_cyc2"/>
    <property type="match status" value="1"/>
</dbReference>
<feature type="transmembrane region" description="Helical" evidence="1">
    <location>
        <begin position="6"/>
        <end position="25"/>
    </location>
</feature>
<keyword evidence="3" id="KW-1185">Reference proteome</keyword>
<sequence>MRILKWLVWVVVVLAVLIGGGGLLLPASSHLERSTVIERPPAEVFATLNSFGRFNEWSPWFEMDPSAKYTYSGPASGIGAKLAWVGNSSVGSGSQEIIESVPDGRIVNALDFGGSQAKATFRLTPDGNGTRVTWSLDSEHGYNPINRLFGAFLLDGMVGKDYEKGLAKLKGLLESGPR</sequence>
<accession>A0ABU1RM67</accession>
<dbReference type="CDD" id="cd07818">
    <property type="entry name" value="SRPBCC_1"/>
    <property type="match status" value="1"/>
</dbReference>
<dbReference type="Proteomes" id="UP001254759">
    <property type="component" value="Unassembled WGS sequence"/>
</dbReference>
<reference evidence="2 3" key="1">
    <citation type="submission" date="2023-07" db="EMBL/GenBank/DDBJ databases">
        <title>Sorghum-associated microbial communities from plants grown in Nebraska, USA.</title>
        <authorList>
            <person name="Schachtman D."/>
        </authorList>
    </citation>
    <scope>NUCLEOTIDE SEQUENCE [LARGE SCALE GENOMIC DNA]</scope>
    <source>
        <strain evidence="2 3">BE107</strain>
    </source>
</reference>
<keyword evidence="1" id="KW-0812">Transmembrane</keyword>
<organism evidence="2 3">
    <name type="scientific">Pseudoxanthomonas sacheonensis</name>
    <dbReference type="NCBI Taxonomy" id="443615"/>
    <lineage>
        <taxon>Bacteria</taxon>
        <taxon>Pseudomonadati</taxon>
        <taxon>Pseudomonadota</taxon>
        <taxon>Gammaproteobacteria</taxon>
        <taxon>Lysobacterales</taxon>
        <taxon>Lysobacteraceae</taxon>
        <taxon>Pseudoxanthomonas</taxon>
    </lineage>
</organism>
<dbReference type="InterPro" id="IPR023393">
    <property type="entry name" value="START-like_dom_sf"/>
</dbReference>
<gene>
    <name evidence="2" type="ORF">J2W94_000135</name>
</gene>
<comment type="caution">
    <text evidence="2">The sequence shown here is derived from an EMBL/GenBank/DDBJ whole genome shotgun (WGS) entry which is preliminary data.</text>
</comment>